<organism evidence="1">
    <name type="scientific">marine sediment metagenome</name>
    <dbReference type="NCBI Taxonomy" id="412755"/>
    <lineage>
        <taxon>unclassified sequences</taxon>
        <taxon>metagenomes</taxon>
        <taxon>ecological metagenomes</taxon>
    </lineage>
</organism>
<feature type="non-terminal residue" evidence="1">
    <location>
        <position position="1"/>
    </location>
</feature>
<dbReference type="EMBL" id="LAZR01036014">
    <property type="protein sequence ID" value="KKL25969.1"/>
    <property type="molecule type" value="Genomic_DNA"/>
</dbReference>
<reference evidence="1" key="1">
    <citation type="journal article" date="2015" name="Nature">
        <title>Complex archaea that bridge the gap between prokaryotes and eukaryotes.</title>
        <authorList>
            <person name="Spang A."/>
            <person name="Saw J.H."/>
            <person name="Jorgensen S.L."/>
            <person name="Zaremba-Niedzwiedzka K."/>
            <person name="Martijn J."/>
            <person name="Lind A.E."/>
            <person name="van Eijk R."/>
            <person name="Schleper C."/>
            <person name="Guy L."/>
            <person name="Ettema T.J."/>
        </authorList>
    </citation>
    <scope>NUCLEOTIDE SEQUENCE</scope>
</reference>
<comment type="caution">
    <text evidence="1">The sequence shown here is derived from an EMBL/GenBank/DDBJ whole genome shotgun (WGS) entry which is preliminary data.</text>
</comment>
<sequence>RPWCGTTFAWKASGLCHKPLYFEDVHLERYGHSHGPYIQPIISGAHFFLSVPILPYKMGLYPPNECMYTLGYYRPGSCAPYLLDPLPISIRAALAQGGVATGVAYLLP</sequence>
<gene>
    <name evidence="1" type="ORF">LCGC14_2399990</name>
</gene>
<dbReference type="AlphaFoldDB" id="A0A0F9BVQ6"/>
<evidence type="ECO:0000313" key="1">
    <source>
        <dbReference type="EMBL" id="KKL25969.1"/>
    </source>
</evidence>
<proteinExistence type="predicted"/>
<protein>
    <submittedName>
        <fullName evidence="1">Uncharacterized protein</fullName>
    </submittedName>
</protein>
<name>A0A0F9BVQ6_9ZZZZ</name>
<accession>A0A0F9BVQ6</accession>